<dbReference type="NCBIfam" id="TIGR01129">
    <property type="entry name" value="secD"/>
    <property type="match status" value="1"/>
</dbReference>
<dbReference type="InterPro" id="IPR048634">
    <property type="entry name" value="SecD_SecF_C"/>
</dbReference>
<evidence type="ECO:0000256" key="9">
    <source>
        <dbReference type="HAMAP-Rule" id="MF_01463"/>
    </source>
</evidence>
<evidence type="ECO:0000256" key="2">
    <source>
        <dbReference type="ARBA" id="ARBA00022448"/>
    </source>
</evidence>
<keyword evidence="3 9" id="KW-1003">Cell membrane</keyword>
<keyword evidence="4 9" id="KW-0812">Transmembrane</keyword>
<gene>
    <name evidence="9 14" type="primary">secD</name>
    <name evidence="14" type="ORF">ACFQ0E_11760</name>
</gene>
<feature type="transmembrane region" description="Helical" evidence="9">
    <location>
        <begin position="571"/>
        <end position="589"/>
    </location>
</feature>
<dbReference type="Pfam" id="PF07549">
    <property type="entry name" value="Sec_GG"/>
    <property type="match status" value="1"/>
</dbReference>
<dbReference type="EMBL" id="JBHTIF010000001">
    <property type="protein sequence ID" value="MFD0726269.1"/>
    <property type="molecule type" value="Genomic_DNA"/>
</dbReference>
<dbReference type="InterPro" id="IPR055344">
    <property type="entry name" value="SecD_SecF_C_bact"/>
</dbReference>
<dbReference type="PANTHER" id="PTHR30081">
    <property type="entry name" value="PROTEIN-EXPORT MEMBRANE PROTEIN SEC"/>
    <property type="match status" value="1"/>
</dbReference>
<dbReference type="Gene3D" id="3.30.1360.200">
    <property type="match status" value="1"/>
</dbReference>
<keyword evidence="5 9" id="KW-0653">Protein transport</keyword>
<evidence type="ECO:0000313" key="14">
    <source>
        <dbReference type="EMBL" id="MFD0726269.1"/>
    </source>
</evidence>
<dbReference type="InterPro" id="IPR001036">
    <property type="entry name" value="Acrflvin-R"/>
</dbReference>
<evidence type="ECO:0000256" key="1">
    <source>
        <dbReference type="ARBA" id="ARBA00004651"/>
    </source>
</evidence>
<comment type="caution">
    <text evidence="9">Lacks conserved residue(s) required for the propagation of feature annotation.</text>
</comment>
<evidence type="ECO:0000256" key="5">
    <source>
        <dbReference type="ARBA" id="ARBA00022927"/>
    </source>
</evidence>
<keyword evidence="8 9" id="KW-0472">Membrane</keyword>
<dbReference type="InterPro" id="IPR027398">
    <property type="entry name" value="SecD-TM"/>
</dbReference>
<evidence type="ECO:0000256" key="4">
    <source>
        <dbReference type="ARBA" id="ARBA00022692"/>
    </source>
</evidence>
<feature type="domain" description="SecDF P1 head subdomain" evidence="13">
    <location>
        <begin position="326"/>
        <end position="450"/>
    </location>
</feature>
<evidence type="ECO:0000259" key="10">
    <source>
        <dbReference type="Pfam" id="PF02355"/>
    </source>
</evidence>
<dbReference type="PRINTS" id="PR00702">
    <property type="entry name" value="ACRIFLAVINRP"/>
</dbReference>
<keyword evidence="6 9" id="KW-1133">Transmembrane helix</keyword>
<dbReference type="HAMAP" id="MF_01463_B">
    <property type="entry name" value="SecD_B"/>
    <property type="match status" value="1"/>
</dbReference>
<dbReference type="Pfam" id="PF02355">
    <property type="entry name" value="SecD_SecF_C"/>
    <property type="match status" value="1"/>
</dbReference>
<dbReference type="Pfam" id="PF13721">
    <property type="entry name" value="SecD-TM1"/>
    <property type="match status" value="1"/>
</dbReference>
<evidence type="ECO:0000313" key="15">
    <source>
        <dbReference type="Proteomes" id="UP001597110"/>
    </source>
</evidence>
<comment type="caution">
    <text evidence="14">The sequence shown here is derived from an EMBL/GenBank/DDBJ whole genome shotgun (WGS) entry which is preliminary data.</text>
</comment>
<dbReference type="SUPFAM" id="SSF82866">
    <property type="entry name" value="Multidrug efflux transporter AcrB transmembrane domain"/>
    <property type="match status" value="1"/>
</dbReference>
<protein>
    <recommendedName>
        <fullName evidence="9">Protein translocase subunit SecD</fullName>
    </recommendedName>
</protein>
<feature type="domain" description="Protein export membrane protein SecD/SecF C-terminal" evidence="10">
    <location>
        <begin position="453"/>
        <end position="622"/>
    </location>
</feature>
<feature type="domain" description="Protein translocase subunit SecDF P1" evidence="12">
    <location>
        <begin position="240"/>
        <end position="297"/>
    </location>
</feature>
<evidence type="ECO:0000256" key="3">
    <source>
        <dbReference type="ARBA" id="ARBA00022475"/>
    </source>
</evidence>
<organism evidence="14 15">
    <name type="scientific">Lysobacter brunescens</name>
    <dbReference type="NCBI Taxonomy" id="262323"/>
    <lineage>
        <taxon>Bacteria</taxon>
        <taxon>Pseudomonadati</taxon>
        <taxon>Pseudomonadota</taxon>
        <taxon>Gammaproteobacteria</taxon>
        <taxon>Lysobacterales</taxon>
        <taxon>Lysobacteraceae</taxon>
        <taxon>Lysobacter</taxon>
    </lineage>
</organism>
<comment type="function">
    <text evidence="9">Part of the Sec protein translocase complex. Interacts with the SecYEG preprotein conducting channel. SecDF uses the proton motive force (PMF) to complete protein translocation after the ATP-dependent function of SecA.</text>
</comment>
<evidence type="ECO:0000256" key="7">
    <source>
        <dbReference type="ARBA" id="ARBA00023010"/>
    </source>
</evidence>
<evidence type="ECO:0000256" key="6">
    <source>
        <dbReference type="ARBA" id="ARBA00022989"/>
    </source>
</evidence>
<comment type="subcellular location">
    <subcellularLocation>
        <location evidence="1 9">Cell membrane</location>
        <topology evidence="1 9">Multi-pass membrane protein</topology>
    </subcellularLocation>
</comment>
<evidence type="ECO:0000259" key="12">
    <source>
        <dbReference type="Pfam" id="PF21760"/>
    </source>
</evidence>
<accession>A0ABW2YCP2</accession>
<sequence length="634" mass="68296">MLEYSRWKYAIALIVVLVSALYALPNIYPQDPSVQISASRGAKVDDALKQRVVQTLTKAGLKPKEIELEGENLLVRTADLDVQSKSADALRGVLGSNYDVALTLASNVPDWLTAIGARPMALGLDLQGGVHFLMEVDRKAAIDKRFDAYLEDIRVKLRDAGVGYESVDRNGERGIWITLNRPTDLQKAQGLVQTSLTASATDTGSGGFVAPNAFNMNASGNLIKVEVSEEIVRGMTLNAIEQNLGTLRNRVNALNVAEPVIQRQGADRILVQLPGVQNPVEAKRILGATATLEYRGVYEGNALEARETGNVPAGARLYESRDLGPDGKPSPVLLNKRIIVSGEDMVDARSSVDQNGLPAVQVTLNSSGGQRMLQFTTENVNKPMAVVYIERVPVSRIVDGKEVRSFQVKEQVISIANVNEPFGKNFITTGLERKEAESLSKLLRAGALAAPMDIVEERTVGPSLGKQNVERGLKAVAFSFLFALAFFLIYYRMFGLVTCLALLLNLLMVFALMSVFGATLSLPGLAGIALTVGMSVDANVLINERIREELRAGLPPLTAISEGYDRASGTILDANITAFLAGLAMFVFGTGPLKGFGITTMLGIATSAYTAVSVSRAIATLIYGRRRKLQSIAI</sequence>
<dbReference type="Gene3D" id="3.30.70.3220">
    <property type="match status" value="1"/>
</dbReference>
<feature type="transmembrane region" description="Helical" evidence="9">
    <location>
        <begin position="496"/>
        <end position="516"/>
    </location>
</feature>
<evidence type="ECO:0000256" key="8">
    <source>
        <dbReference type="ARBA" id="ARBA00023136"/>
    </source>
</evidence>
<dbReference type="Pfam" id="PF21760">
    <property type="entry name" value="SecD_1st"/>
    <property type="match status" value="1"/>
</dbReference>
<dbReference type="Gene3D" id="1.20.1640.10">
    <property type="entry name" value="Multidrug efflux transporter AcrB transmembrane domain"/>
    <property type="match status" value="1"/>
</dbReference>
<evidence type="ECO:0000259" key="13">
    <source>
        <dbReference type="Pfam" id="PF22599"/>
    </source>
</evidence>
<name>A0ABW2YCP2_9GAMM</name>
<dbReference type="InterPro" id="IPR022646">
    <property type="entry name" value="SecD/SecF_CS"/>
</dbReference>
<feature type="domain" description="SecD export protein N-terminal TM" evidence="11">
    <location>
        <begin position="3"/>
        <end position="102"/>
    </location>
</feature>
<feature type="transmembrane region" description="Helical" evidence="9">
    <location>
        <begin position="522"/>
        <end position="542"/>
    </location>
</feature>
<feature type="transmembrane region" description="Helical" evidence="9">
    <location>
        <begin position="472"/>
        <end position="491"/>
    </location>
</feature>
<dbReference type="Proteomes" id="UP001597110">
    <property type="component" value="Unassembled WGS sequence"/>
</dbReference>
<dbReference type="Gene3D" id="3.30.70.3400">
    <property type="match status" value="1"/>
</dbReference>
<dbReference type="Pfam" id="PF22599">
    <property type="entry name" value="SecDF_P1_head"/>
    <property type="match status" value="1"/>
</dbReference>
<dbReference type="NCBIfam" id="TIGR00916">
    <property type="entry name" value="2A0604s01"/>
    <property type="match status" value="1"/>
</dbReference>
<evidence type="ECO:0000259" key="11">
    <source>
        <dbReference type="Pfam" id="PF13721"/>
    </source>
</evidence>
<keyword evidence="15" id="KW-1185">Reference proteome</keyword>
<feature type="transmembrane region" description="Helical" evidence="9">
    <location>
        <begin position="601"/>
        <end position="624"/>
    </location>
</feature>
<dbReference type="RefSeq" id="WP_386823863.1">
    <property type="nucleotide sequence ID" value="NZ_JBHTIF010000001.1"/>
</dbReference>
<dbReference type="InterPro" id="IPR022813">
    <property type="entry name" value="SecD/SecF_arch_bac"/>
</dbReference>
<comment type="similarity">
    <text evidence="9">Belongs to the SecD/SecF family. SecD subfamily.</text>
</comment>
<comment type="subunit">
    <text evidence="9">Forms a complex with SecF. Part of the essential Sec protein translocation apparatus which comprises SecA, SecYEG and auxiliary proteins SecDF-YajC and YidC.</text>
</comment>
<keyword evidence="2 9" id="KW-0813">Transport</keyword>
<dbReference type="PANTHER" id="PTHR30081:SF1">
    <property type="entry name" value="PROTEIN TRANSLOCASE SUBUNIT SECD"/>
    <property type="match status" value="1"/>
</dbReference>
<dbReference type="InterPro" id="IPR048631">
    <property type="entry name" value="SecD_1st"/>
</dbReference>
<dbReference type="InterPro" id="IPR005791">
    <property type="entry name" value="SecD"/>
</dbReference>
<dbReference type="InterPro" id="IPR054384">
    <property type="entry name" value="SecDF_P1_head"/>
</dbReference>
<reference evidence="15" key="1">
    <citation type="journal article" date="2019" name="Int. J. Syst. Evol. Microbiol.">
        <title>The Global Catalogue of Microorganisms (GCM) 10K type strain sequencing project: providing services to taxonomists for standard genome sequencing and annotation.</title>
        <authorList>
            <consortium name="The Broad Institute Genomics Platform"/>
            <consortium name="The Broad Institute Genome Sequencing Center for Infectious Disease"/>
            <person name="Wu L."/>
            <person name="Ma J."/>
        </authorList>
    </citation>
    <scope>NUCLEOTIDE SEQUENCE [LARGE SCALE GENOMIC DNA]</scope>
    <source>
        <strain evidence="15">CCUG 55585</strain>
    </source>
</reference>
<proteinExistence type="inferred from homology"/>
<keyword evidence="7 9" id="KW-0811">Translocation</keyword>